<name>A0A927H2F2_9BACL</name>
<dbReference type="InterPro" id="IPR024535">
    <property type="entry name" value="RHGA/B-epi-like_pectate_lyase"/>
</dbReference>
<dbReference type="InterPro" id="IPR011050">
    <property type="entry name" value="Pectin_lyase_fold/virulence"/>
</dbReference>
<keyword evidence="3" id="KW-1185">Reference proteome</keyword>
<feature type="domain" description="Rhamnogalacturonase A/B/Epimerase-like pectate lyase" evidence="1">
    <location>
        <begin position="18"/>
        <end position="72"/>
    </location>
</feature>
<organism evidence="2 3">
    <name type="scientific">Paenibacillus oceani</name>
    <dbReference type="NCBI Taxonomy" id="2772510"/>
    <lineage>
        <taxon>Bacteria</taxon>
        <taxon>Bacillati</taxon>
        <taxon>Bacillota</taxon>
        <taxon>Bacilli</taxon>
        <taxon>Bacillales</taxon>
        <taxon>Paenibacillaceae</taxon>
        <taxon>Paenibacillus</taxon>
    </lineage>
</organism>
<evidence type="ECO:0000313" key="2">
    <source>
        <dbReference type="EMBL" id="MBD2866191.1"/>
    </source>
</evidence>
<dbReference type="Proteomes" id="UP000639396">
    <property type="component" value="Unassembled WGS sequence"/>
</dbReference>
<evidence type="ECO:0000259" key="1">
    <source>
        <dbReference type="Pfam" id="PF12708"/>
    </source>
</evidence>
<protein>
    <recommendedName>
        <fullName evidence="1">Rhamnogalacturonase A/B/Epimerase-like pectate lyase domain-containing protein</fullName>
    </recommendedName>
</protein>
<dbReference type="RefSeq" id="WP_190931812.1">
    <property type="nucleotide sequence ID" value="NZ_JACXJA010000054.1"/>
</dbReference>
<proteinExistence type="predicted"/>
<dbReference type="Pfam" id="PF12708">
    <property type="entry name" value="Pect-lyase_RHGA_epim"/>
    <property type="match status" value="1"/>
</dbReference>
<reference evidence="2" key="1">
    <citation type="submission" date="2020-09" db="EMBL/GenBank/DDBJ databases">
        <title>A novel bacterium of genus Paenibacillus, isolated from South China Sea.</title>
        <authorList>
            <person name="Huang H."/>
            <person name="Mo K."/>
            <person name="Hu Y."/>
        </authorList>
    </citation>
    <scope>NUCLEOTIDE SEQUENCE</scope>
    <source>
        <strain evidence="2">IB182363</strain>
    </source>
</reference>
<sequence>MADMIARALAESAKSGSINVKDFGALGKYTDDTVAIQSAINAISTLGGGEVIVPPGNYNISATIEIKSNVHLRCSHGVTLRPKSDIHMIKIRKNGQLSGPRLETYDLADFTKSCIYLDGSDLYAFDHNTVIRNVVIYGKYGRVTTPEDRGGTGIYFHATGDGSNICGVRVYDVSIIYVGKGIHLHAENAGDGTSQWVNGNQFSMISFSGVQYDIYMEGTIHRDPVHNGTYQVSGNTFVDLQTQTFTSITKKVYVINGAYNRIITKVWDIQEVKSGILAEFTKFTLGNIITSNLEKKHVIDAGRQNKVDAIYESNDTFTGTFSGTMTSGMLIPPVTDVHLMAGNQDNFLAFADKRFTVTQKQGPSIDMGNLPNIFDLIPNSVARWDVSVDTTPIVIEILFPSTISYLGNFGISYGIYNESPKNLKLEKLHQGSWTTEFEYTNLPSKIHITKDRLNNYVDGLRITMSGTNAASGKLRMYRIFAQTSDAPGAAYLQAAGGPVYGTIDMRDNFIIIGNKTSLPTASARYRGHVVMLQGSKGVEDALYMCIKNSSDAYVWKKIN</sequence>
<dbReference type="Gene3D" id="2.160.20.10">
    <property type="entry name" value="Single-stranded right-handed beta-helix, Pectin lyase-like"/>
    <property type="match status" value="1"/>
</dbReference>
<dbReference type="InterPro" id="IPR012334">
    <property type="entry name" value="Pectin_lyas_fold"/>
</dbReference>
<dbReference type="EMBL" id="JACXJA010000054">
    <property type="protein sequence ID" value="MBD2866191.1"/>
    <property type="molecule type" value="Genomic_DNA"/>
</dbReference>
<evidence type="ECO:0000313" key="3">
    <source>
        <dbReference type="Proteomes" id="UP000639396"/>
    </source>
</evidence>
<accession>A0A927H2F2</accession>
<comment type="caution">
    <text evidence="2">The sequence shown here is derived from an EMBL/GenBank/DDBJ whole genome shotgun (WGS) entry which is preliminary data.</text>
</comment>
<dbReference type="SUPFAM" id="SSF51126">
    <property type="entry name" value="Pectin lyase-like"/>
    <property type="match status" value="1"/>
</dbReference>
<gene>
    <name evidence="2" type="ORF">IDH45_29875</name>
</gene>
<dbReference type="AlphaFoldDB" id="A0A927H2F2"/>